<dbReference type="OrthoDB" id="9814383at2"/>
<evidence type="ECO:0000313" key="2">
    <source>
        <dbReference type="Proteomes" id="UP000307362"/>
    </source>
</evidence>
<evidence type="ECO:0000313" key="1">
    <source>
        <dbReference type="EMBL" id="TMP77248.1"/>
    </source>
</evidence>
<gene>
    <name evidence="1" type="ORF">CWB73_20470</name>
</gene>
<reference evidence="2" key="2">
    <citation type="submission" date="2019-06" db="EMBL/GenBank/DDBJ databases">
        <title>Co-occurence of chitin degradation, pigmentation and bioactivity in marine Pseudoalteromonas.</title>
        <authorList>
            <person name="Sonnenschein E.C."/>
            <person name="Bech P.K."/>
        </authorList>
    </citation>
    <scope>NUCLEOTIDE SEQUENCE [LARGE SCALE GENOMIC DNA]</scope>
    <source>
        <strain evidence="2">S1189</strain>
    </source>
</reference>
<dbReference type="Proteomes" id="UP000307362">
    <property type="component" value="Unassembled WGS sequence"/>
</dbReference>
<accession>A0A5S3YMC8</accession>
<dbReference type="AlphaFoldDB" id="A0A5S3YMC8"/>
<proteinExistence type="predicted"/>
<protein>
    <submittedName>
        <fullName evidence="1">Uncharacterized protein</fullName>
    </submittedName>
</protein>
<dbReference type="EMBL" id="PNCM01000096">
    <property type="protein sequence ID" value="TMP77248.1"/>
    <property type="molecule type" value="Genomic_DNA"/>
</dbReference>
<sequence length="324" mass="37621">MKRDMAGSFQVNGGTGKVIRTCVVDGHLEIYKIDKTFRAKTPDGLDLERKNPDMPWVISEHSEYGCGHPVVARLLLQSRDILQGALFSRAIDQEKIVTVLYDSKELILKCESIMLALGQEMDGIETPLREKGGEMDDNLRYINPFPQVKDLNDLCSRFLVSAKRCIQNYAVLIDHFYGTGIRAPRFHKIKEWARNNVGEDSYLFKIVSEQEPEFLRIINLRNFQEHPNEDKKTEIKNYTLLPEMAIKQPEWFVTGEDSKYIFEDMRDITSYLFQIGEMLFLHSVLENVSKSYPYKIYMVEEEKIDENCPIAYRLSIDDSKLKKI</sequence>
<organism evidence="1 2">
    <name type="scientific">Pseudoalteromonas phenolica</name>
    <dbReference type="NCBI Taxonomy" id="161398"/>
    <lineage>
        <taxon>Bacteria</taxon>
        <taxon>Pseudomonadati</taxon>
        <taxon>Pseudomonadota</taxon>
        <taxon>Gammaproteobacteria</taxon>
        <taxon>Alteromonadales</taxon>
        <taxon>Pseudoalteromonadaceae</taxon>
        <taxon>Pseudoalteromonas</taxon>
    </lineage>
</organism>
<dbReference type="RefSeq" id="WP_138569262.1">
    <property type="nucleotide sequence ID" value="NZ_PNCM01000096.1"/>
</dbReference>
<name>A0A5S3YMC8_9GAMM</name>
<comment type="caution">
    <text evidence="1">The sequence shown here is derived from an EMBL/GenBank/DDBJ whole genome shotgun (WGS) entry which is preliminary data.</text>
</comment>
<reference evidence="1 2" key="1">
    <citation type="submission" date="2017-12" db="EMBL/GenBank/DDBJ databases">
        <authorList>
            <person name="Paulsen S."/>
            <person name="Gram L.K."/>
        </authorList>
    </citation>
    <scope>NUCLEOTIDE SEQUENCE [LARGE SCALE GENOMIC DNA]</scope>
    <source>
        <strain evidence="1 2">S1189</strain>
    </source>
</reference>